<evidence type="ECO:0000313" key="4">
    <source>
        <dbReference type="EMBL" id="KAB2826635.1"/>
    </source>
</evidence>
<protein>
    <recommendedName>
        <fullName evidence="3">UPF0319 protein F8B77_00930</fullName>
    </recommendedName>
</protein>
<feature type="signal peptide" evidence="3">
    <location>
        <begin position="1"/>
        <end position="18"/>
    </location>
</feature>
<sequence length="206" mass="23387" precursor="true">MKFKLGLLSLMLASSTQAATLTPKKGVEILFVNGIKTEEKRDTIEVDAINTQLVLRYNQKVGNGNSAKIFDSAPFILSFDIPESDLVIKAPRVHSYEQAKKTFKTQPEWEITNSNDDKISYQQERLKPAEGFMPYYDLDTMLQKYNQEKGIVFGTAATLIAGAKTIESNQDTVNNKVSNLEQLQAWYTKASKEERKAFQKWIIDHN</sequence>
<keyword evidence="2 3" id="KW-0732">Signal</keyword>
<dbReference type="AlphaFoldDB" id="A0A6N6RYB6"/>
<name>A0A6N6RYB6_9GAMM</name>
<dbReference type="PANTHER" id="PTHR38108:SF1">
    <property type="entry name" value="UPF0319 PROTEIN YCCT"/>
    <property type="match status" value="1"/>
</dbReference>
<comment type="caution">
    <text evidence="4">The sequence shown here is derived from an EMBL/GenBank/DDBJ whole genome shotgun (WGS) entry which is preliminary data.</text>
</comment>
<dbReference type="PANTHER" id="PTHR38108">
    <property type="entry name" value="UPF0319 PROTEIN YCCT"/>
    <property type="match status" value="1"/>
</dbReference>
<dbReference type="EMBL" id="WBVP01000001">
    <property type="protein sequence ID" value="KAB2826635.1"/>
    <property type="molecule type" value="Genomic_DNA"/>
</dbReference>
<dbReference type="Proteomes" id="UP000434870">
    <property type="component" value="Unassembled WGS sequence"/>
</dbReference>
<proteinExistence type="inferred from homology"/>
<feature type="chain" id="PRO_5027185919" description="UPF0319 protein F8B77_00930" evidence="3">
    <location>
        <begin position="19"/>
        <end position="206"/>
    </location>
</feature>
<dbReference type="Pfam" id="PF09829">
    <property type="entry name" value="DUF2057"/>
    <property type="match status" value="1"/>
</dbReference>
<dbReference type="HAMAP" id="MF_00789">
    <property type="entry name" value="UPF0319"/>
    <property type="match status" value="1"/>
</dbReference>
<evidence type="ECO:0000256" key="2">
    <source>
        <dbReference type="ARBA" id="ARBA00022729"/>
    </source>
</evidence>
<gene>
    <name evidence="4" type="ORF">F8B77_00930</name>
</gene>
<evidence type="ECO:0000256" key="1">
    <source>
        <dbReference type="ARBA" id="ARBA00008490"/>
    </source>
</evidence>
<reference evidence="4 5" key="1">
    <citation type="submission" date="2019-09" db="EMBL/GenBank/DDBJ databases">
        <title>Genome of Aliivibrio finisterrensis LMG 23869 (type strain).</title>
        <authorList>
            <person name="Bowman J.P."/>
        </authorList>
    </citation>
    <scope>NUCLEOTIDE SEQUENCE [LARGE SCALE GENOMIC DNA]</scope>
    <source>
        <strain evidence="4 5">LMG 23869</strain>
    </source>
</reference>
<evidence type="ECO:0000313" key="5">
    <source>
        <dbReference type="Proteomes" id="UP000434870"/>
    </source>
</evidence>
<evidence type="ECO:0000256" key="3">
    <source>
        <dbReference type="HAMAP-Rule" id="MF_00789"/>
    </source>
</evidence>
<organism evidence="4 5">
    <name type="scientific">Aliivibrio finisterrensis</name>
    <dbReference type="NCBI Taxonomy" id="511998"/>
    <lineage>
        <taxon>Bacteria</taxon>
        <taxon>Pseudomonadati</taxon>
        <taxon>Pseudomonadota</taxon>
        <taxon>Gammaproteobacteria</taxon>
        <taxon>Vibrionales</taxon>
        <taxon>Vibrionaceae</taxon>
        <taxon>Aliivibrio</taxon>
    </lineage>
</organism>
<dbReference type="InterPro" id="IPR018635">
    <property type="entry name" value="UPF0319"/>
</dbReference>
<accession>A0A6N6RYB6</accession>
<comment type="similarity">
    <text evidence="1 3">Belongs to the UPF0319 family.</text>
</comment>